<evidence type="ECO:0000313" key="2">
    <source>
        <dbReference type="EMBL" id="BAR95157.1"/>
    </source>
</evidence>
<organism evidence="2 3">
    <name type="scientific">Prevotella intermedia</name>
    <dbReference type="NCBI Taxonomy" id="28131"/>
    <lineage>
        <taxon>Bacteria</taxon>
        <taxon>Pseudomonadati</taxon>
        <taxon>Bacteroidota</taxon>
        <taxon>Bacteroidia</taxon>
        <taxon>Bacteroidales</taxon>
        <taxon>Prevotellaceae</taxon>
        <taxon>Prevotella</taxon>
    </lineage>
</organism>
<dbReference type="OMA" id="ERPWMAS"/>
<dbReference type="SUPFAM" id="SSF69593">
    <property type="entry name" value="Glycerol-3-phosphate (1)-acyltransferase"/>
    <property type="match status" value="1"/>
</dbReference>
<dbReference type="Pfam" id="PF19576">
    <property type="entry name" value="Acyltransf_2"/>
    <property type="match status" value="1"/>
</dbReference>
<dbReference type="AlphaFoldDB" id="A0AAD1BF21"/>
<sequence>MTLEIEGLENLPDKNDGKLYTFVSNHPLGGQDGVALGSIIGKHYDGKFRYLLNDLLLNLPGLQPVSIGINKTGKQSRDFPRMVEAGFSSDNHIVMFPAGLNSRKQNGVIRDLPWKKTFITKSVEYQRDVVPIHFSGRNSERFYKIAHFSDKYVKKVNLAMFFLVDEMYRNVGKTFRVSFGKPIPWQTFDDSKTPMEWAQFVQDKVYEL</sequence>
<dbReference type="EMBL" id="AP014925">
    <property type="protein sequence ID" value="BAR95157.1"/>
    <property type="molecule type" value="Genomic_DNA"/>
</dbReference>
<evidence type="ECO:0000259" key="1">
    <source>
        <dbReference type="Pfam" id="PF19576"/>
    </source>
</evidence>
<dbReference type="InterPro" id="IPR045746">
    <property type="entry name" value="ACT14924-like_Acyltransf_dom"/>
</dbReference>
<name>A0AAD1BF21_PREIN</name>
<evidence type="ECO:0000313" key="3">
    <source>
        <dbReference type="Proteomes" id="UP000067008"/>
    </source>
</evidence>
<feature type="domain" description="Putative acyltransferase ACT14924-like acyltransferase" evidence="1">
    <location>
        <begin position="3"/>
        <end position="207"/>
    </location>
</feature>
<dbReference type="Proteomes" id="UP000067008">
    <property type="component" value="Chromosome 2"/>
</dbReference>
<accession>A0AAD1BF21</accession>
<reference evidence="2 3" key="1">
    <citation type="submission" date="2015-07" db="EMBL/GenBank/DDBJ databases">
        <title>Complete genome sequence of Prevotella intermedia strain 17-2.</title>
        <authorList>
            <person name="Nambu T."/>
        </authorList>
    </citation>
    <scope>NUCLEOTIDE SEQUENCE [LARGE SCALE GENOMIC DNA]</scope>
    <source>
        <strain evidence="2 3">17-2</strain>
    </source>
</reference>
<proteinExistence type="predicted"/>
<gene>
    <name evidence="2" type="ORF">PI172_0429</name>
</gene>
<protein>
    <submittedName>
        <fullName evidence="2">Hemolysin A</fullName>
    </submittedName>
</protein>